<feature type="non-terminal residue" evidence="1">
    <location>
        <position position="62"/>
    </location>
</feature>
<gene>
    <name evidence="1" type="ORF">EVOR1521_LOCUS9947</name>
</gene>
<sequence length="62" mass="6153">VGGRTPAQTSGCCLAGNCRHVASALRRTGRGAPGAVSEVDSGATSLLGARIGDKDYCNAFTA</sequence>
<protein>
    <submittedName>
        <fullName evidence="1">Uncharacterized protein</fullName>
    </submittedName>
</protein>
<accession>A0AA36MR95</accession>
<dbReference type="AlphaFoldDB" id="A0AA36MR95"/>
<evidence type="ECO:0000313" key="2">
    <source>
        <dbReference type="Proteomes" id="UP001178507"/>
    </source>
</evidence>
<reference evidence="1" key="1">
    <citation type="submission" date="2023-08" db="EMBL/GenBank/DDBJ databases">
        <authorList>
            <person name="Chen Y."/>
            <person name="Shah S."/>
            <person name="Dougan E. K."/>
            <person name="Thang M."/>
            <person name="Chan C."/>
        </authorList>
    </citation>
    <scope>NUCLEOTIDE SEQUENCE</scope>
</reference>
<feature type="non-terminal residue" evidence="1">
    <location>
        <position position="1"/>
    </location>
</feature>
<dbReference type="EMBL" id="CAUJNA010000920">
    <property type="protein sequence ID" value="CAJ1382605.1"/>
    <property type="molecule type" value="Genomic_DNA"/>
</dbReference>
<dbReference type="Proteomes" id="UP001178507">
    <property type="component" value="Unassembled WGS sequence"/>
</dbReference>
<name>A0AA36MR95_9DINO</name>
<proteinExistence type="predicted"/>
<comment type="caution">
    <text evidence="1">The sequence shown here is derived from an EMBL/GenBank/DDBJ whole genome shotgun (WGS) entry which is preliminary data.</text>
</comment>
<keyword evidence="2" id="KW-1185">Reference proteome</keyword>
<evidence type="ECO:0000313" key="1">
    <source>
        <dbReference type="EMBL" id="CAJ1382605.1"/>
    </source>
</evidence>
<organism evidence="1 2">
    <name type="scientific">Effrenium voratum</name>
    <dbReference type="NCBI Taxonomy" id="2562239"/>
    <lineage>
        <taxon>Eukaryota</taxon>
        <taxon>Sar</taxon>
        <taxon>Alveolata</taxon>
        <taxon>Dinophyceae</taxon>
        <taxon>Suessiales</taxon>
        <taxon>Symbiodiniaceae</taxon>
        <taxon>Effrenium</taxon>
    </lineage>
</organism>